<dbReference type="Proteomes" id="UP000553980">
    <property type="component" value="Unassembled WGS sequence"/>
</dbReference>
<gene>
    <name evidence="3" type="ORF">FIB18_16170</name>
    <name evidence="2" type="ORF">GGQ79_003818</name>
</gene>
<reference evidence="3 4" key="1">
    <citation type="journal article" date="2011" name="Int. J. Syst. Evol. Microbiol.">
        <title>Ochrobactrum pecoris sp. nov., isolated from farm animals.</title>
        <authorList>
            <person name="Kampfer P."/>
            <person name="Huber B."/>
            <person name="Busse H.J."/>
            <person name="Scholz H.C."/>
            <person name="Tomaso H."/>
            <person name="Hotzel H."/>
            <person name="Melzer F."/>
        </authorList>
    </citation>
    <scope>NUCLEOTIDE SEQUENCE [LARGE SCALE GENOMIC DNA]</scope>
    <source>
        <strain evidence="3 4">08RB2639</strain>
    </source>
</reference>
<feature type="region of interest" description="Disordered" evidence="1">
    <location>
        <begin position="69"/>
        <end position="95"/>
    </location>
</feature>
<organism evidence="3 4">
    <name type="scientific">Brucella pecoris</name>
    <dbReference type="NCBI Taxonomy" id="867683"/>
    <lineage>
        <taxon>Bacteria</taxon>
        <taxon>Pseudomonadati</taxon>
        <taxon>Pseudomonadota</taxon>
        <taxon>Alphaproteobacteria</taxon>
        <taxon>Hyphomicrobiales</taxon>
        <taxon>Brucellaceae</taxon>
        <taxon>Brucella/Ochrobactrum group</taxon>
        <taxon>Brucella</taxon>
    </lineage>
</organism>
<accession>A0A5C5CII1</accession>
<name>A0A5C5CII1_9HYPH</name>
<evidence type="ECO:0000313" key="2">
    <source>
        <dbReference type="EMBL" id="MBB4095275.1"/>
    </source>
</evidence>
<evidence type="ECO:0000256" key="1">
    <source>
        <dbReference type="SAM" id="MobiDB-lite"/>
    </source>
</evidence>
<dbReference type="RefSeq" id="WP_140021683.1">
    <property type="nucleotide sequence ID" value="NZ_JACIEX010000009.1"/>
</dbReference>
<dbReference type="EMBL" id="VEWK01000009">
    <property type="protein sequence ID" value="TNV10506.1"/>
    <property type="molecule type" value="Genomic_DNA"/>
</dbReference>
<proteinExistence type="predicted"/>
<evidence type="ECO:0000313" key="4">
    <source>
        <dbReference type="Proteomes" id="UP000313390"/>
    </source>
</evidence>
<dbReference type="Pfam" id="PF07820">
    <property type="entry name" value="TraC"/>
    <property type="match status" value="1"/>
</dbReference>
<keyword evidence="5" id="KW-1185">Reference proteome</keyword>
<dbReference type="AlphaFoldDB" id="A0A5C5CII1"/>
<dbReference type="EMBL" id="JACIEX010000009">
    <property type="protein sequence ID" value="MBB4095275.1"/>
    <property type="molecule type" value="Genomic_DNA"/>
</dbReference>
<dbReference type="InterPro" id="IPR012930">
    <property type="entry name" value="TraC"/>
</dbReference>
<comment type="caution">
    <text evidence="3">The sequence shown here is derived from an EMBL/GenBank/DDBJ whole genome shotgun (WGS) entry which is preliminary data.</text>
</comment>
<reference evidence="3" key="2">
    <citation type="submission" date="2019-06" db="EMBL/GenBank/DDBJ databases">
        <authorList>
            <person name="Hu M."/>
        </authorList>
    </citation>
    <scope>NUCLEOTIDE SEQUENCE</scope>
    <source>
        <strain evidence="3">08RB2639</strain>
    </source>
</reference>
<protein>
    <submittedName>
        <fullName evidence="3">Pilus assembly protein</fullName>
    </submittedName>
</protein>
<reference evidence="2 5" key="3">
    <citation type="submission" date="2020-08" db="EMBL/GenBank/DDBJ databases">
        <title>Genomic Encyclopedia of Type Strains, Phase IV (KMG-IV): sequencing the most valuable type-strain genomes for metagenomic binning, comparative biology and taxonomic classification.</title>
        <authorList>
            <person name="Goeker M."/>
        </authorList>
    </citation>
    <scope>NUCLEOTIDE SEQUENCE [LARGE SCALE GENOMIC DNA]</scope>
    <source>
        <strain evidence="2 5">DSM 23868</strain>
    </source>
</reference>
<dbReference type="Proteomes" id="UP000313390">
    <property type="component" value="Unassembled WGS sequence"/>
</dbReference>
<evidence type="ECO:0000313" key="5">
    <source>
        <dbReference type="Proteomes" id="UP000553980"/>
    </source>
</evidence>
<dbReference type="OrthoDB" id="8282319at2"/>
<sequence length="95" mass="10335">MVIKLLITDIDAQIAKLRKRRKLLIVKLAGRFARAATKEGLADMEITDEEIDTIFEEIAAGFRETEKRSVGRTAYPPRGEPDCGAGAAAKVPHGG</sequence>
<evidence type="ECO:0000313" key="3">
    <source>
        <dbReference type="EMBL" id="TNV10506.1"/>
    </source>
</evidence>